<keyword evidence="1" id="KW-0862">Zinc</keyword>
<evidence type="ECO:0000259" key="3">
    <source>
        <dbReference type="PROSITE" id="PS50157"/>
    </source>
</evidence>
<evidence type="ECO:0000256" key="1">
    <source>
        <dbReference type="PROSITE-ProRule" id="PRU00042"/>
    </source>
</evidence>
<protein>
    <submittedName>
        <fullName evidence="4">C2H2-like zinc finger protein</fullName>
    </submittedName>
</protein>
<evidence type="ECO:0000313" key="4">
    <source>
        <dbReference type="EMBL" id="GER54736.1"/>
    </source>
</evidence>
<dbReference type="GO" id="GO:0008270">
    <property type="term" value="F:zinc ion binding"/>
    <property type="evidence" value="ECO:0007669"/>
    <property type="project" value="UniProtKB-KW"/>
</dbReference>
<accession>A0A5A7RBT8</accession>
<feature type="compositionally biased region" description="Basic and acidic residues" evidence="2">
    <location>
        <begin position="128"/>
        <end position="137"/>
    </location>
</feature>
<dbReference type="Proteomes" id="UP000325081">
    <property type="component" value="Unassembled WGS sequence"/>
</dbReference>
<evidence type="ECO:0000256" key="2">
    <source>
        <dbReference type="SAM" id="MobiDB-lite"/>
    </source>
</evidence>
<dbReference type="AlphaFoldDB" id="A0A5A7RBT8"/>
<name>A0A5A7RBT8_STRAF</name>
<comment type="caution">
    <text evidence="4">The sequence shown here is derived from an EMBL/GenBank/DDBJ whole genome shotgun (WGS) entry which is preliminary data.</text>
</comment>
<evidence type="ECO:0000313" key="5">
    <source>
        <dbReference type="Proteomes" id="UP000325081"/>
    </source>
</evidence>
<organism evidence="4 5">
    <name type="scientific">Striga asiatica</name>
    <name type="common">Asiatic witchweed</name>
    <name type="synonym">Buchnera asiatica</name>
    <dbReference type="NCBI Taxonomy" id="4170"/>
    <lineage>
        <taxon>Eukaryota</taxon>
        <taxon>Viridiplantae</taxon>
        <taxon>Streptophyta</taxon>
        <taxon>Embryophyta</taxon>
        <taxon>Tracheophyta</taxon>
        <taxon>Spermatophyta</taxon>
        <taxon>Magnoliopsida</taxon>
        <taxon>eudicotyledons</taxon>
        <taxon>Gunneridae</taxon>
        <taxon>Pentapetalae</taxon>
        <taxon>asterids</taxon>
        <taxon>lamiids</taxon>
        <taxon>Lamiales</taxon>
        <taxon>Orobanchaceae</taxon>
        <taxon>Buchnereae</taxon>
        <taxon>Striga</taxon>
    </lineage>
</organism>
<dbReference type="Pfam" id="PF13912">
    <property type="entry name" value="zf-C2H2_6"/>
    <property type="match status" value="1"/>
</dbReference>
<dbReference type="InterPro" id="IPR013087">
    <property type="entry name" value="Znf_C2H2_type"/>
</dbReference>
<dbReference type="PROSITE" id="PS50157">
    <property type="entry name" value="ZINC_FINGER_C2H2_2"/>
    <property type="match status" value="1"/>
</dbReference>
<keyword evidence="5" id="KW-1185">Reference proteome</keyword>
<feature type="domain" description="C2H2-type" evidence="3">
    <location>
        <begin position="158"/>
        <end position="181"/>
    </location>
</feature>
<proteinExistence type="predicted"/>
<dbReference type="PROSITE" id="PS00028">
    <property type="entry name" value="ZINC_FINGER_C2H2_1"/>
    <property type="match status" value="1"/>
</dbReference>
<sequence length="286" mass="30316">MAHALIPLLCGRPNSTALLIGSGSFGFNSSNSNASSLKPDKCAAHTRSLPAQIVLEPGTLDKSRLGGGQRTATPVPRPAPRAAPLTHATQPVTSSPKLSSHTETRLEAQRALAGDWSSKTDGPFTDPKNSEYKEEDRDVIINYPESTICVPTAPERKHQCKECEKSFNSGKALGGHMSSAHFCLLQRRRSSGRRSPLTGRPTPYASLFWISHRVCDCLLAVDCGGMVRLEVAGRDVGFTGDSLEGRSAVGGSAVKLSVAWGFELLGLAAPSRFSGVGSGFESSRLG</sequence>
<feature type="compositionally biased region" description="Polar residues" evidence="2">
    <location>
        <begin position="90"/>
        <end position="99"/>
    </location>
</feature>
<reference evidence="5" key="1">
    <citation type="journal article" date="2019" name="Curr. Biol.">
        <title>Genome Sequence of Striga asiatica Provides Insight into the Evolution of Plant Parasitism.</title>
        <authorList>
            <person name="Yoshida S."/>
            <person name="Kim S."/>
            <person name="Wafula E.K."/>
            <person name="Tanskanen J."/>
            <person name="Kim Y.M."/>
            <person name="Honaas L."/>
            <person name="Yang Z."/>
            <person name="Spallek T."/>
            <person name="Conn C.E."/>
            <person name="Ichihashi Y."/>
            <person name="Cheong K."/>
            <person name="Cui S."/>
            <person name="Der J.P."/>
            <person name="Gundlach H."/>
            <person name="Jiao Y."/>
            <person name="Hori C."/>
            <person name="Ishida J.K."/>
            <person name="Kasahara H."/>
            <person name="Kiba T."/>
            <person name="Kim M.S."/>
            <person name="Koo N."/>
            <person name="Laohavisit A."/>
            <person name="Lee Y.H."/>
            <person name="Lumba S."/>
            <person name="McCourt P."/>
            <person name="Mortimer J.C."/>
            <person name="Mutuku J.M."/>
            <person name="Nomura T."/>
            <person name="Sasaki-Sekimoto Y."/>
            <person name="Seto Y."/>
            <person name="Wang Y."/>
            <person name="Wakatake T."/>
            <person name="Sakakibara H."/>
            <person name="Demura T."/>
            <person name="Yamaguchi S."/>
            <person name="Yoneyama K."/>
            <person name="Manabe R.I."/>
            <person name="Nelson D.C."/>
            <person name="Schulman A.H."/>
            <person name="Timko M.P."/>
            <person name="dePamphilis C.W."/>
            <person name="Choi D."/>
            <person name="Shirasu K."/>
        </authorList>
    </citation>
    <scope>NUCLEOTIDE SEQUENCE [LARGE SCALE GENOMIC DNA]</scope>
    <source>
        <strain evidence="5">cv. UVA1</strain>
    </source>
</reference>
<keyword evidence="1" id="KW-0479">Metal-binding</keyword>
<keyword evidence="1" id="KW-0863">Zinc-finger</keyword>
<feature type="region of interest" description="Disordered" evidence="2">
    <location>
        <begin position="54"/>
        <end position="137"/>
    </location>
</feature>
<gene>
    <name evidence="4" type="ORF">STAS_32357</name>
</gene>
<dbReference type="EMBL" id="BKCP01011514">
    <property type="protein sequence ID" value="GER54736.1"/>
    <property type="molecule type" value="Genomic_DNA"/>
</dbReference>